<accession>A0A6B8RRD3</accession>
<reference evidence="2" key="1">
    <citation type="submission" date="2018-11" db="EMBL/GenBank/DDBJ databases">
        <title>Complete genome sequence of Paenibacillus sp. ML311-T8.</title>
        <authorList>
            <person name="Nam Y.-D."/>
            <person name="Kang J."/>
            <person name="Chung W.-H."/>
            <person name="Park Y.S."/>
        </authorList>
    </citation>
    <scope>NUCLEOTIDE SEQUENCE [LARGE SCALE GENOMIC DNA]</scope>
    <source>
        <strain evidence="2">ML311-T8</strain>
    </source>
</reference>
<keyword evidence="2" id="KW-1185">Reference proteome</keyword>
<dbReference type="InterPro" id="IPR036390">
    <property type="entry name" value="WH_DNA-bd_sf"/>
</dbReference>
<dbReference type="RefSeq" id="WP_155703479.1">
    <property type="nucleotide sequence ID" value="NZ_CP034235.1"/>
</dbReference>
<sequence>MANSTQFSVAIHILCFLEFYKSGRITSELLATSVNANPAVIRRLMRKLTQAGFIVSTLGTNANITLARPANQLTLLDVYRAIEKEEQTDLFNIHKNTNLNCPVGSKIPNLLTGTYTQVQTSMEKELSVITIEKLAKDLALGISSGIL</sequence>
<evidence type="ECO:0000313" key="1">
    <source>
        <dbReference type="EMBL" id="QGQ98374.1"/>
    </source>
</evidence>
<protein>
    <submittedName>
        <fullName evidence="1">Transcriptional regulator</fullName>
    </submittedName>
</protein>
<dbReference type="AlphaFoldDB" id="A0A6B8RRD3"/>
<dbReference type="InterPro" id="IPR000944">
    <property type="entry name" value="Tscrpt_reg_Rrf2"/>
</dbReference>
<dbReference type="KEGG" id="ppsc:EHS13_27555"/>
<dbReference type="GO" id="GO:0005829">
    <property type="term" value="C:cytosol"/>
    <property type="evidence" value="ECO:0007669"/>
    <property type="project" value="TreeGrafter"/>
</dbReference>
<dbReference type="Pfam" id="PF02082">
    <property type="entry name" value="Rrf2"/>
    <property type="match status" value="1"/>
</dbReference>
<dbReference type="PANTHER" id="PTHR33221">
    <property type="entry name" value="WINGED HELIX-TURN-HELIX TRANSCRIPTIONAL REGULATOR, RRF2 FAMILY"/>
    <property type="match status" value="1"/>
</dbReference>
<organism evidence="1 2">
    <name type="scientific">Paenibacillus psychroresistens</name>
    <dbReference type="NCBI Taxonomy" id="1778678"/>
    <lineage>
        <taxon>Bacteria</taxon>
        <taxon>Bacillati</taxon>
        <taxon>Bacillota</taxon>
        <taxon>Bacilli</taxon>
        <taxon>Bacillales</taxon>
        <taxon>Paenibacillaceae</taxon>
        <taxon>Paenibacillus</taxon>
    </lineage>
</organism>
<gene>
    <name evidence="1" type="ORF">EHS13_27555</name>
</gene>
<dbReference type="InterPro" id="IPR036388">
    <property type="entry name" value="WH-like_DNA-bd_sf"/>
</dbReference>
<dbReference type="Gene3D" id="1.10.10.10">
    <property type="entry name" value="Winged helix-like DNA-binding domain superfamily/Winged helix DNA-binding domain"/>
    <property type="match status" value="1"/>
</dbReference>
<name>A0A6B8RRD3_9BACL</name>
<dbReference type="PANTHER" id="PTHR33221:SF15">
    <property type="entry name" value="HTH-TYPE TRANSCRIPTIONAL REGULATOR YWGB-RELATED"/>
    <property type="match status" value="1"/>
</dbReference>
<proteinExistence type="predicted"/>
<dbReference type="EMBL" id="CP034235">
    <property type="protein sequence ID" value="QGQ98374.1"/>
    <property type="molecule type" value="Genomic_DNA"/>
</dbReference>
<dbReference type="SUPFAM" id="SSF46785">
    <property type="entry name" value="Winged helix' DNA-binding domain"/>
    <property type="match status" value="1"/>
</dbReference>
<dbReference type="PROSITE" id="PS51197">
    <property type="entry name" value="HTH_RRF2_2"/>
    <property type="match status" value="1"/>
</dbReference>
<dbReference type="GO" id="GO:0003700">
    <property type="term" value="F:DNA-binding transcription factor activity"/>
    <property type="evidence" value="ECO:0007669"/>
    <property type="project" value="TreeGrafter"/>
</dbReference>
<dbReference type="Proteomes" id="UP000426246">
    <property type="component" value="Chromosome"/>
</dbReference>
<dbReference type="OrthoDB" id="213028at2"/>
<evidence type="ECO:0000313" key="2">
    <source>
        <dbReference type="Proteomes" id="UP000426246"/>
    </source>
</evidence>